<evidence type="ECO:0000313" key="2">
    <source>
        <dbReference type="EMBL" id="REK75141.1"/>
    </source>
</evidence>
<name>A0A371PGR0_9BACL</name>
<dbReference type="Proteomes" id="UP000261905">
    <property type="component" value="Unassembled WGS sequence"/>
</dbReference>
<dbReference type="Pfam" id="PF22564">
    <property type="entry name" value="HAAS"/>
    <property type="match status" value="1"/>
</dbReference>
<accession>A0A371PGR0</accession>
<feature type="transmembrane region" description="Helical" evidence="1">
    <location>
        <begin position="262"/>
        <end position="282"/>
    </location>
</feature>
<evidence type="ECO:0000256" key="1">
    <source>
        <dbReference type="SAM" id="Phobius"/>
    </source>
</evidence>
<protein>
    <submittedName>
        <fullName evidence="2">Uncharacterized protein</fullName>
    </submittedName>
</protein>
<dbReference type="EMBL" id="QUBQ01000002">
    <property type="protein sequence ID" value="REK75141.1"/>
    <property type="molecule type" value="Genomic_DNA"/>
</dbReference>
<feature type="transmembrane region" description="Helical" evidence="1">
    <location>
        <begin position="126"/>
        <end position="148"/>
    </location>
</feature>
<feature type="transmembrane region" description="Helical" evidence="1">
    <location>
        <begin position="87"/>
        <end position="106"/>
    </location>
</feature>
<sequence length="343" mass="38501">MELVARYVHAVISKLPSEQRDEIEKELHGLIEDMLEERTGLDSRSADAEQIEAVLIELGSPAELAAKYNGGGRYLIGPGLFDTYIRVLKVVGMAIFIAMSVVLMIGLLKPDGTDVAVSFGSIFTSWIGSLIEAGMQGFVWVTVIFGLLEYKGIREDGLSSGKKAWRPSDLAPIPHSELQIKRLEPVFSIIFTVLFGIVLISSPEWISIYVSYYYSHPIPIFDVEILASYAPLIWGCIALVVLRESPKFVSGKWSKQLMTSHIIINVLLFIAALVMFSDGTIWNEQLTVQLQGIAEQLANGKDFNTVLSMWNNVTSYFIYLIVLIFLFELVLFLFKVYKLRKYL</sequence>
<reference evidence="2 3" key="1">
    <citation type="submission" date="2018-08" db="EMBL/GenBank/DDBJ databases">
        <title>Paenibacillus sp. M4BSY-1, whole genome shotgun sequence.</title>
        <authorList>
            <person name="Tuo L."/>
        </authorList>
    </citation>
    <scope>NUCLEOTIDE SEQUENCE [LARGE SCALE GENOMIC DNA]</scope>
    <source>
        <strain evidence="2 3">M4BSY-1</strain>
    </source>
</reference>
<proteinExistence type="predicted"/>
<feature type="transmembrane region" description="Helical" evidence="1">
    <location>
        <begin position="226"/>
        <end position="242"/>
    </location>
</feature>
<dbReference type="AlphaFoldDB" id="A0A371PGR0"/>
<evidence type="ECO:0000313" key="3">
    <source>
        <dbReference type="Proteomes" id="UP000261905"/>
    </source>
</evidence>
<keyword evidence="1" id="KW-0472">Membrane</keyword>
<comment type="caution">
    <text evidence="2">The sequence shown here is derived from an EMBL/GenBank/DDBJ whole genome shotgun (WGS) entry which is preliminary data.</text>
</comment>
<keyword evidence="1" id="KW-0812">Transmembrane</keyword>
<dbReference type="RefSeq" id="WP_116047039.1">
    <property type="nucleotide sequence ID" value="NZ_QUBQ01000002.1"/>
</dbReference>
<organism evidence="2 3">
    <name type="scientific">Paenibacillus paeoniae</name>
    <dbReference type="NCBI Taxonomy" id="2292705"/>
    <lineage>
        <taxon>Bacteria</taxon>
        <taxon>Bacillati</taxon>
        <taxon>Bacillota</taxon>
        <taxon>Bacilli</taxon>
        <taxon>Bacillales</taxon>
        <taxon>Paenibacillaceae</taxon>
        <taxon>Paenibacillus</taxon>
    </lineage>
</organism>
<gene>
    <name evidence="2" type="ORF">DX130_16035</name>
</gene>
<dbReference type="OrthoDB" id="116789at2"/>
<feature type="transmembrane region" description="Helical" evidence="1">
    <location>
        <begin position="316"/>
        <end position="337"/>
    </location>
</feature>
<keyword evidence="3" id="KW-1185">Reference proteome</keyword>
<keyword evidence="1" id="KW-1133">Transmembrane helix</keyword>
<feature type="transmembrane region" description="Helical" evidence="1">
    <location>
        <begin position="186"/>
        <end position="206"/>
    </location>
</feature>